<comment type="similarity">
    <text evidence="1 12">Belongs to the TRAFAC class translation factor GTPase superfamily. Classic translation factor GTPase family. LepA subfamily.</text>
</comment>
<sequence length="596" mass="67773">MKNIINFSIIAHINHGKSTLADRIIEITKELKINSLKNQSLDTMELERERGITIKSQCATLKYKINEKEYILNLIDTPGHTDFGYEVSRALAACECAILLIDVNQGIEAQTISNYKKAINEKISIIIALNKIDIAKVDIKKQKQNIINLLKIEEDDIIEISAKTGTGVKKLIEKLITYAYSTKENNEEKLQALIIDSWFNNYSGITCLIKIKNGKIKKDEKIITLSNLASYKITELGIFTPEKENKNELIAGEIGFVNINCKNPNNIIIGDTITSAINPSEIKLKKINKIHSRVYASIYPTESEDLENLKTSLSKLALNDSSLEYEIQKSSIFGIGFKCGFLGLLHLEIIQERLEREYELKIIITPPNVTYKITLKNNSEKYINNPSDMPDNNFIKDIYEPIALTTIITPLQYTKKVLELCKENRCEKINTTYLTDTVSIECELPLSEIIFIFFSKLQTLTNGFSSMDYTEIIYKKSDLVKINILLNDKKIDILEFITHKTTSLTVGKNLIEKLSKTIPKHLFDIKIQAAIDKKIIARTTIKGLKKNVIAKCYGGDISRKKKLIEKQKLGKKRMKKFGNIEIPQNAFFAMLDISKK</sequence>
<reference evidence="14 15" key="1">
    <citation type="submission" date="2020-04" db="EMBL/GenBank/DDBJ databases">
        <authorList>
            <person name="Graf S J."/>
        </authorList>
    </citation>
    <scope>NUCLEOTIDE SEQUENCE [LARGE SCALE GENOMIC DNA]</scope>
    <source>
        <strain evidence="14">1</strain>
    </source>
</reference>
<evidence type="ECO:0000313" key="15">
    <source>
        <dbReference type="Proteomes" id="UP000509549"/>
    </source>
</evidence>
<evidence type="ECO:0000256" key="12">
    <source>
        <dbReference type="HAMAP-Rule" id="MF_00071"/>
    </source>
</evidence>
<dbReference type="InterPro" id="IPR009000">
    <property type="entry name" value="Transl_B-barrel_sf"/>
</dbReference>
<accession>A0A6J5JYL2</accession>
<keyword evidence="2 12" id="KW-1003">Cell membrane</keyword>
<dbReference type="Gene3D" id="3.30.70.870">
    <property type="entry name" value="Elongation Factor G (Translational Gtpase), domain 3"/>
    <property type="match status" value="1"/>
</dbReference>
<comment type="function">
    <text evidence="9 12">Required for accurate and efficient protein synthesis under certain stress conditions. May act as a fidelity factor of the translation reaction, by catalyzing a one-codon backward translocation of tRNAs on improperly translocated ribosomes. Back-translocation proceeds from a post-translocation (POST) complex to a pre-translocation (PRE) complex, thus giving elongation factor G a second chance to translocate the tRNAs correctly. Binds to ribosomes in a GTP-dependent manner.</text>
</comment>
<keyword evidence="15" id="KW-1185">Reference proteome</keyword>
<dbReference type="PROSITE" id="PS51722">
    <property type="entry name" value="G_TR_2"/>
    <property type="match status" value="1"/>
</dbReference>
<dbReference type="InterPro" id="IPR006297">
    <property type="entry name" value="EF-4"/>
</dbReference>
<feature type="binding site" evidence="12">
    <location>
        <begin position="130"/>
        <end position="133"/>
    </location>
    <ligand>
        <name>GTP</name>
        <dbReference type="ChEBI" id="CHEBI:37565"/>
    </ligand>
</feature>
<proteinExistence type="inferred from homology"/>
<name>A0A6J5JYL2_9GAMM</name>
<comment type="subcellular location">
    <subcellularLocation>
        <location evidence="12">Cell membrane</location>
        <topology evidence="12">Peripheral membrane protein</topology>
        <orientation evidence="12">Cytoplasmic side</orientation>
    </subcellularLocation>
</comment>
<evidence type="ECO:0000256" key="1">
    <source>
        <dbReference type="ARBA" id="ARBA00005454"/>
    </source>
</evidence>
<dbReference type="GO" id="GO:0043022">
    <property type="term" value="F:ribosome binding"/>
    <property type="evidence" value="ECO:0007669"/>
    <property type="project" value="UniProtKB-UniRule"/>
</dbReference>
<dbReference type="PRINTS" id="PR00315">
    <property type="entry name" value="ELONGATNFCT"/>
</dbReference>
<dbReference type="GO" id="GO:0003924">
    <property type="term" value="F:GTPase activity"/>
    <property type="evidence" value="ECO:0007669"/>
    <property type="project" value="UniProtKB-UniRule"/>
</dbReference>
<evidence type="ECO:0000256" key="5">
    <source>
        <dbReference type="ARBA" id="ARBA00022917"/>
    </source>
</evidence>
<keyword evidence="4 12" id="KW-0378">Hydrolase</keyword>
<evidence type="ECO:0000256" key="6">
    <source>
        <dbReference type="ARBA" id="ARBA00023134"/>
    </source>
</evidence>
<comment type="catalytic activity">
    <reaction evidence="8 12">
        <text>GTP + H2O = GDP + phosphate + H(+)</text>
        <dbReference type="Rhea" id="RHEA:19669"/>
        <dbReference type="ChEBI" id="CHEBI:15377"/>
        <dbReference type="ChEBI" id="CHEBI:15378"/>
        <dbReference type="ChEBI" id="CHEBI:37565"/>
        <dbReference type="ChEBI" id="CHEBI:43474"/>
        <dbReference type="ChEBI" id="CHEBI:58189"/>
        <dbReference type="EC" id="3.6.5.n1"/>
    </reaction>
</comment>
<comment type="similarity">
    <text evidence="10">Belongs to the GTP-binding elongation factor family. LepA subfamily.</text>
</comment>
<dbReference type="GO" id="GO:0005525">
    <property type="term" value="F:GTP binding"/>
    <property type="evidence" value="ECO:0007669"/>
    <property type="project" value="UniProtKB-UniRule"/>
</dbReference>
<dbReference type="Gene3D" id="2.40.30.10">
    <property type="entry name" value="Translation factors"/>
    <property type="match status" value="1"/>
</dbReference>
<dbReference type="Gene3D" id="3.30.70.240">
    <property type="match status" value="1"/>
</dbReference>
<dbReference type="GO" id="GO:0045727">
    <property type="term" value="P:positive regulation of translation"/>
    <property type="evidence" value="ECO:0007669"/>
    <property type="project" value="UniProtKB-UniRule"/>
</dbReference>
<feature type="binding site" evidence="12">
    <location>
        <begin position="14"/>
        <end position="19"/>
    </location>
    <ligand>
        <name>GTP</name>
        <dbReference type="ChEBI" id="CHEBI:37565"/>
    </ligand>
</feature>
<dbReference type="NCBIfam" id="TIGR00231">
    <property type="entry name" value="small_GTP"/>
    <property type="match status" value="1"/>
</dbReference>
<evidence type="ECO:0000259" key="13">
    <source>
        <dbReference type="PROSITE" id="PS51722"/>
    </source>
</evidence>
<dbReference type="NCBIfam" id="TIGR01393">
    <property type="entry name" value="lepA"/>
    <property type="match status" value="1"/>
</dbReference>
<dbReference type="EMBL" id="LR794158">
    <property type="protein sequence ID" value="CAB3976433.1"/>
    <property type="molecule type" value="Genomic_DNA"/>
</dbReference>
<evidence type="ECO:0000256" key="11">
    <source>
        <dbReference type="ARBA" id="ARBA00066744"/>
    </source>
</evidence>
<evidence type="ECO:0000256" key="7">
    <source>
        <dbReference type="ARBA" id="ARBA00023136"/>
    </source>
</evidence>
<dbReference type="GO" id="GO:0003746">
    <property type="term" value="F:translation elongation factor activity"/>
    <property type="evidence" value="ECO:0007669"/>
    <property type="project" value="UniProtKB-UniRule"/>
</dbReference>
<dbReference type="RefSeq" id="WP_176604960.1">
    <property type="nucleotide sequence ID" value="NZ_LR794158.1"/>
</dbReference>
<dbReference type="AlphaFoldDB" id="A0A6J5JYL2"/>
<dbReference type="InterPro" id="IPR000795">
    <property type="entry name" value="T_Tr_GTP-bd_dom"/>
</dbReference>
<dbReference type="GO" id="GO:0005886">
    <property type="term" value="C:plasma membrane"/>
    <property type="evidence" value="ECO:0007669"/>
    <property type="project" value="UniProtKB-SubCell"/>
</dbReference>
<evidence type="ECO:0000256" key="8">
    <source>
        <dbReference type="ARBA" id="ARBA00050293"/>
    </source>
</evidence>
<dbReference type="FunFam" id="2.40.30.10:FF:000015">
    <property type="entry name" value="Translation factor GUF1, mitochondrial"/>
    <property type="match status" value="1"/>
</dbReference>
<keyword evidence="7 12" id="KW-0472">Membrane</keyword>
<dbReference type="EC" id="3.6.5.n1" evidence="11 12"/>
<dbReference type="InterPro" id="IPR038363">
    <property type="entry name" value="LepA_C_sf"/>
</dbReference>
<dbReference type="HAMAP" id="MF_00071">
    <property type="entry name" value="LepA"/>
    <property type="match status" value="1"/>
</dbReference>
<dbReference type="InterPro" id="IPR013842">
    <property type="entry name" value="LepA_CTD"/>
</dbReference>
<dbReference type="InterPro" id="IPR031157">
    <property type="entry name" value="G_TR_CS"/>
</dbReference>
<dbReference type="InterPro" id="IPR000640">
    <property type="entry name" value="EFG_V-like"/>
</dbReference>
<protein>
    <recommendedName>
        <fullName evidence="11 12">Elongation factor 4</fullName>
        <shortName evidence="12">EF-4</shortName>
        <ecNumber evidence="11 12">3.6.5.n1</ecNumber>
    </recommendedName>
    <alternativeName>
        <fullName evidence="12">Ribosomal back-translocase LepA</fullName>
    </alternativeName>
</protein>
<keyword evidence="6 12" id="KW-0342">GTP-binding</keyword>
<keyword evidence="5 12" id="KW-0648">Protein biosynthesis</keyword>
<dbReference type="PANTHER" id="PTHR43512">
    <property type="entry name" value="TRANSLATION FACTOR GUF1-RELATED"/>
    <property type="match status" value="1"/>
</dbReference>
<dbReference type="SUPFAM" id="SSF50447">
    <property type="entry name" value="Translation proteins"/>
    <property type="match status" value="1"/>
</dbReference>
<evidence type="ECO:0000256" key="10">
    <source>
        <dbReference type="ARBA" id="ARBA00061052"/>
    </source>
</evidence>
<dbReference type="InterPro" id="IPR035647">
    <property type="entry name" value="EFG_III/V"/>
</dbReference>
<dbReference type="SUPFAM" id="SSF52540">
    <property type="entry name" value="P-loop containing nucleoside triphosphate hydrolases"/>
    <property type="match status" value="1"/>
</dbReference>
<dbReference type="Gene3D" id="3.30.70.2570">
    <property type="entry name" value="Elongation factor 4, C-terminal domain"/>
    <property type="match status" value="1"/>
</dbReference>
<feature type="domain" description="Tr-type G" evidence="13">
    <location>
        <begin position="2"/>
        <end position="183"/>
    </location>
</feature>
<evidence type="ECO:0000256" key="9">
    <source>
        <dbReference type="ARBA" id="ARBA00057626"/>
    </source>
</evidence>
<gene>
    <name evidence="12 14" type="primary">lepA</name>
    <name evidence="14" type="ORF">ESZ_00240</name>
</gene>
<dbReference type="InterPro" id="IPR005225">
    <property type="entry name" value="Small_GTP-bd"/>
</dbReference>
<dbReference type="Proteomes" id="UP000509549">
    <property type="component" value="Chromosome"/>
</dbReference>
<dbReference type="GO" id="GO:0097216">
    <property type="term" value="F:guanosine tetraphosphate binding"/>
    <property type="evidence" value="ECO:0007669"/>
    <property type="project" value="UniProtKB-ARBA"/>
</dbReference>
<dbReference type="Pfam" id="PF00679">
    <property type="entry name" value="EFG_C"/>
    <property type="match status" value="1"/>
</dbReference>
<evidence type="ECO:0000256" key="4">
    <source>
        <dbReference type="ARBA" id="ARBA00022801"/>
    </source>
</evidence>
<evidence type="ECO:0000256" key="2">
    <source>
        <dbReference type="ARBA" id="ARBA00022475"/>
    </source>
</evidence>
<dbReference type="InterPro" id="IPR027417">
    <property type="entry name" value="P-loop_NTPase"/>
</dbReference>
<dbReference type="Gene3D" id="3.40.50.300">
    <property type="entry name" value="P-loop containing nucleotide triphosphate hydrolases"/>
    <property type="match status" value="1"/>
</dbReference>
<keyword evidence="14" id="KW-0251">Elongation factor</keyword>
<dbReference type="KEGG" id="acil:ESZ_00240"/>
<evidence type="ECO:0000256" key="3">
    <source>
        <dbReference type="ARBA" id="ARBA00022741"/>
    </source>
</evidence>
<dbReference type="PROSITE" id="PS00301">
    <property type="entry name" value="G_TR_1"/>
    <property type="match status" value="1"/>
</dbReference>
<dbReference type="Pfam" id="PF06421">
    <property type="entry name" value="LepA_C"/>
    <property type="match status" value="1"/>
</dbReference>
<dbReference type="SUPFAM" id="SSF54980">
    <property type="entry name" value="EF-G C-terminal domain-like"/>
    <property type="match status" value="2"/>
</dbReference>
<dbReference type="PANTHER" id="PTHR43512:SF4">
    <property type="entry name" value="TRANSLATION FACTOR GUF1 HOMOLOG, CHLOROPLASTIC"/>
    <property type="match status" value="1"/>
</dbReference>
<dbReference type="Pfam" id="PF00009">
    <property type="entry name" value="GTP_EFTU"/>
    <property type="match status" value="1"/>
</dbReference>
<keyword evidence="3 12" id="KW-0547">Nucleotide-binding</keyword>
<organism evidence="14 15">
    <name type="scientific">Candidatus Azoamicus ciliaticola</name>
    <dbReference type="NCBI Taxonomy" id="2652803"/>
    <lineage>
        <taxon>Bacteria</taxon>
        <taxon>Pseudomonadati</taxon>
        <taxon>Pseudomonadota</taxon>
        <taxon>Gammaproteobacteria</taxon>
        <taxon>Candidatus Azoamicaceae</taxon>
        <taxon>Candidatus Azoamicus</taxon>
    </lineage>
</organism>
<dbReference type="FunFam" id="3.30.70.2570:FF:000001">
    <property type="entry name" value="Translation factor GUF1, mitochondrial"/>
    <property type="match status" value="1"/>
</dbReference>
<evidence type="ECO:0000313" key="14">
    <source>
        <dbReference type="EMBL" id="CAB3976433.1"/>
    </source>
</evidence>